<gene>
    <name evidence="2" type="ORF">GL4_1685</name>
</gene>
<dbReference type="HOGENOM" id="CLU_005887_4_2_5"/>
<dbReference type="InterPro" id="IPR006315">
    <property type="entry name" value="OM_autotransptr_brl_dom"/>
</dbReference>
<feature type="domain" description="Autotransporter" evidence="1">
    <location>
        <begin position="775"/>
        <end position="1053"/>
    </location>
</feature>
<dbReference type="AlphaFoldDB" id="A0A0A8K547"/>
<dbReference type="Proteomes" id="UP000031643">
    <property type="component" value="Chromosome"/>
</dbReference>
<dbReference type="SUPFAM" id="SSF103515">
    <property type="entry name" value="Autotransporter"/>
    <property type="match status" value="1"/>
</dbReference>
<evidence type="ECO:0000313" key="2">
    <source>
        <dbReference type="EMBL" id="BAQ17139.1"/>
    </source>
</evidence>
<evidence type="ECO:0000313" key="3">
    <source>
        <dbReference type="Proteomes" id="UP000031643"/>
    </source>
</evidence>
<organism evidence="2 3">
    <name type="scientific">Methyloceanibacter caenitepidi</name>
    <dbReference type="NCBI Taxonomy" id="1384459"/>
    <lineage>
        <taxon>Bacteria</taxon>
        <taxon>Pseudomonadati</taxon>
        <taxon>Pseudomonadota</taxon>
        <taxon>Alphaproteobacteria</taxon>
        <taxon>Hyphomicrobiales</taxon>
        <taxon>Hyphomicrobiaceae</taxon>
        <taxon>Methyloceanibacter</taxon>
    </lineage>
</organism>
<proteinExistence type="predicted"/>
<accession>A0A0A8K547</accession>
<dbReference type="PROSITE" id="PS51208">
    <property type="entry name" value="AUTOTRANSPORTER"/>
    <property type="match status" value="1"/>
</dbReference>
<dbReference type="SMART" id="SM00869">
    <property type="entry name" value="Autotransporter"/>
    <property type="match status" value="1"/>
</dbReference>
<protein>
    <recommendedName>
        <fullName evidence="1">Autotransporter domain-containing protein</fullName>
    </recommendedName>
</protein>
<dbReference type="EMBL" id="AP014648">
    <property type="protein sequence ID" value="BAQ17139.1"/>
    <property type="molecule type" value="Genomic_DNA"/>
</dbReference>
<dbReference type="Pfam" id="PF03797">
    <property type="entry name" value="Autotransporter"/>
    <property type="match status" value="1"/>
</dbReference>
<keyword evidence="3" id="KW-1185">Reference proteome</keyword>
<dbReference type="STRING" id="1384459.GL4_1685"/>
<name>A0A0A8K547_9HYPH</name>
<dbReference type="KEGG" id="mcg:GL4_1685"/>
<dbReference type="GO" id="GO:0019867">
    <property type="term" value="C:outer membrane"/>
    <property type="evidence" value="ECO:0007669"/>
    <property type="project" value="InterPro"/>
</dbReference>
<dbReference type="InterPro" id="IPR005546">
    <property type="entry name" value="Autotransporte_beta"/>
</dbReference>
<evidence type="ECO:0000259" key="1">
    <source>
        <dbReference type="PROSITE" id="PS51208"/>
    </source>
</evidence>
<dbReference type="Gene3D" id="2.40.128.130">
    <property type="entry name" value="Autotransporter beta-domain"/>
    <property type="match status" value="1"/>
</dbReference>
<reference evidence="2 3" key="1">
    <citation type="submission" date="2014-09" db="EMBL/GenBank/DDBJ databases">
        <title>Genome sequencing of Methyloceanibacter caenitepidi Gela4.</title>
        <authorList>
            <person name="Takeuchi M."/>
            <person name="Susumu S."/>
            <person name="Kamagata Y."/>
            <person name="Oshima K."/>
            <person name="Hattori M."/>
            <person name="Iwasaki W."/>
        </authorList>
    </citation>
    <scope>NUCLEOTIDE SEQUENCE [LARGE SCALE GENOMIC DNA]</scope>
    <source>
        <strain evidence="2 3">Gela4</strain>
    </source>
</reference>
<sequence>MLVATVAGYGRRVHADQICDQQGSTTTYFCQGTSSDAQDLIDIDNVQVVTGDPFSVSTIISYAIAITGDGALSYTDYNGATLSSDVDNAFYIKSNEDDGSTPGSVTVVSNGTFNGDFQSYNFGTGNLSITLNAGGSVSGGGWGIYADNRGSSSYVTVNGDVTADIGVFGEAGTGVYVNNDGSGPLEVTIGAYGSVSAEGYGVNARATSGPITINTYGDVTGKNDAAINAYSYAGTDITVTTGANATVSGVTGINVYNKGYGEVAVSVSGDVTGTDGNAIGVTNRRGTDIAVTVGAVSTVKSSSDADGIEVDNEGSGSINVTVYGTVNGGEIGVEAVTLSGTDVTVTTGQGSTVSGSYAGINVTNGGSGTVIITANGDVTGQTGIGVSNYTGNNAQISVGAGSTVTATSSSNFAVNVEHGGADITVAGDLDGSRGIQFDQAKAYANTLTIGTTADITGTVLAGPGTNDALLLSGPGQGEFNLSDIDTGAGTQQYRNFESFEMESGNWTFTGGTSMPLTVMGGVLRGTGTFGDLDIVGATLAPGNSIGTMRVNGAFTLSGGAVYEVEVNAEGQSDRVVVKGTVNLTGSTLRVLAANGDYKQSTDYTIIDNDGGDAVQGRFAKIENDLAFLKPSVDYGGGDGNDVVLTLTRYHGKHNGGGASFCSVATSPNQCHVAKALDQFPTTNPLFLSVLFQSAEGAREAFNALSGEVHATVAGTLVEDSRYAREAVLGRMTQASHVGGALGSGGPQVASRRAAYDAGAMRLGGNFISEEMAAEPAAQPLAFWTQGYGARGTFDGDGNAATADRNLGGFISGMDASVGGSWRAGVATGASFSDVSVDERYSGANTKTYHLGGYVNGDLGGFALRGGGLWAWSEIETARAVVFPGFFERQKADYDADTGQLFGEVAYATQVGGIELEPFAGLAYVSVESSGFREKGGAQASLRTSGIDQDVGYTTVGLRAATTMMWGGMAVTPHIEAAWLHAFDDVTPGASLVFATTGIGFDVDGVPLAEDAALLDAGVDFALSDRLSAGVSYQGQYADSLEDNAVKGRLTWLFN</sequence>
<dbReference type="InterPro" id="IPR036709">
    <property type="entry name" value="Autotransporte_beta_dom_sf"/>
</dbReference>
<dbReference type="NCBIfam" id="TIGR01414">
    <property type="entry name" value="autotrans_barl"/>
    <property type="match status" value="1"/>
</dbReference>